<dbReference type="EMBL" id="QKRW01000024">
    <property type="protein sequence ID" value="RAL62456.1"/>
    <property type="molecule type" value="Genomic_DNA"/>
</dbReference>
<dbReference type="InterPro" id="IPR030616">
    <property type="entry name" value="Aur-like"/>
</dbReference>
<accession>A0A395IQW9</accession>
<comment type="similarity">
    <text evidence="1">Belongs to the protein kinase superfamily. CAMK Ser/Thr protein kinase family. CHEK2 subfamily.</text>
</comment>
<evidence type="ECO:0000256" key="2">
    <source>
        <dbReference type="ARBA" id="ARBA00022527"/>
    </source>
</evidence>
<dbReference type="Pfam" id="PF00069">
    <property type="entry name" value="Pkinase"/>
    <property type="match status" value="1"/>
</dbReference>
<evidence type="ECO:0000256" key="8">
    <source>
        <dbReference type="PIRSR" id="PIRSR630616-2"/>
    </source>
</evidence>
<feature type="binding site" evidence="8">
    <location>
        <begin position="332"/>
        <end position="334"/>
    </location>
    <ligand>
        <name>ATP</name>
        <dbReference type="ChEBI" id="CHEBI:30616"/>
    </ligand>
</feature>
<sequence length="387" mass="44029">MPSKAAQGTLKRDRVGAIEESESYIKNRADPRDYHNLAILPSQTSSNFLRQDGTATPPEGRPSQIQHRSPEPTEYFFKESPNATSPFGYSQAKTQELSQSQANSNALSKDVEDEQEEGVWGYLMPVNHKYGKRLVLKKRNACPLPDKGSDFGNPRKDKDLNKEEVAYEATKFKGIASGGYLIGRHPECDLEINDIRVSNRHCLIFTENQAGLNVAVVEDLSSNGTFIKESIIGRNKRRQLEDGDEIQVLDDARFVFRYPKLRETSKFLQKFTVLEKLGSGHYATVYLLVQEKKQRIEGLQQEIAILMGVSHPNMLCLKDTFDEPDATYLVLELAAEGELFNWIVKKGKLTEDETRKVFAQLFEGLKYLHERGIVHRDIKPEKYTNDR</sequence>
<protein>
    <recommendedName>
        <fullName evidence="15">Protein kinase domain-containing protein</fullName>
    </recommendedName>
</protein>
<feature type="cross-link" description="Glycyl lysine isopeptide (Lys-Gly) (interchain with G-Cter in SUMO2)" evidence="9">
    <location>
        <position position="379"/>
    </location>
</feature>
<gene>
    <name evidence="13" type="ORF">DID88_005022</name>
</gene>
<evidence type="ECO:0000256" key="4">
    <source>
        <dbReference type="ARBA" id="ARBA00022741"/>
    </source>
</evidence>
<evidence type="ECO:0000256" key="10">
    <source>
        <dbReference type="SAM" id="MobiDB-lite"/>
    </source>
</evidence>
<name>A0A395IQW9_9HELO</name>
<evidence type="ECO:0000256" key="5">
    <source>
        <dbReference type="ARBA" id="ARBA00022777"/>
    </source>
</evidence>
<dbReference type="SMART" id="SM00220">
    <property type="entry name" value="S_TKc"/>
    <property type="match status" value="1"/>
</dbReference>
<dbReference type="InterPro" id="IPR000719">
    <property type="entry name" value="Prot_kinase_dom"/>
</dbReference>
<evidence type="ECO:0000313" key="14">
    <source>
        <dbReference type="Proteomes" id="UP000249056"/>
    </source>
</evidence>
<organism evidence="13 14">
    <name type="scientific">Monilinia fructigena</name>
    <dbReference type="NCBI Taxonomy" id="38457"/>
    <lineage>
        <taxon>Eukaryota</taxon>
        <taxon>Fungi</taxon>
        <taxon>Dikarya</taxon>
        <taxon>Ascomycota</taxon>
        <taxon>Pezizomycotina</taxon>
        <taxon>Leotiomycetes</taxon>
        <taxon>Helotiales</taxon>
        <taxon>Sclerotiniaceae</taxon>
        <taxon>Monilinia</taxon>
    </lineage>
</organism>
<proteinExistence type="inferred from homology"/>
<evidence type="ECO:0008006" key="15">
    <source>
        <dbReference type="Google" id="ProtNLM"/>
    </source>
</evidence>
<keyword evidence="2" id="KW-0723">Serine/threonine-protein kinase</keyword>
<feature type="region of interest" description="Disordered" evidence="10">
    <location>
        <begin position="1"/>
        <end position="110"/>
    </location>
</feature>
<evidence type="ECO:0000256" key="3">
    <source>
        <dbReference type="ARBA" id="ARBA00022679"/>
    </source>
</evidence>
<dbReference type="InterPro" id="IPR008984">
    <property type="entry name" value="SMAD_FHA_dom_sf"/>
</dbReference>
<feature type="domain" description="Protein kinase" evidence="12">
    <location>
        <begin position="271"/>
        <end position="387"/>
    </location>
</feature>
<dbReference type="InterPro" id="IPR011009">
    <property type="entry name" value="Kinase-like_dom_sf"/>
</dbReference>
<dbReference type="Gene3D" id="2.60.200.20">
    <property type="match status" value="1"/>
</dbReference>
<keyword evidence="6 8" id="KW-0067">ATP-binding</keyword>
<dbReference type="SUPFAM" id="SSF49879">
    <property type="entry name" value="SMAD/FHA domain"/>
    <property type="match status" value="1"/>
</dbReference>
<reference evidence="13 14" key="1">
    <citation type="submission" date="2018-06" db="EMBL/GenBank/DDBJ databases">
        <title>Genome Sequence of the Brown Rot Fungal Pathogen Monilinia fructigena.</title>
        <authorList>
            <person name="Landi L."/>
            <person name="De Miccolis Angelini R.M."/>
            <person name="Pollastro S."/>
            <person name="Abate D."/>
            <person name="Faretra F."/>
            <person name="Romanazzi G."/>
        </authorList>
    </citation>
    <scope>NUCLEOTIDE SEQUENCE [LARGE SCALE GENOMIC DNA]</scope>
    <source>
        <strain evidence="13 14">Mfrg269</strain>
    </source>
</reference>
<evidence type="ECO:0000313" key="13">
    <source>
        <dbReference type="EMBL" id="RAL62456.1"/>
    </source>
</evidence>
<dbReference type="SUPFAM" id="SSF56112">
    <property type="entry name" value="Protein kinase-like (PK-like)"/>
    <property type="match status" value="1"/>
</dbReference>
<evidence type="ECO:0000256" key="1">
    <source>
        <dbReference type="ARBA" id="ARBA00005575"/>
    </source>
</evidence>
<dbReference type="Pfam" id="PF00498">
    <property type="entry name" value="FHA"/>
    <property type="match status" value="1"/>
</dbReference>
<comment type="caution">
    <text evidence="13">The sequence shown here is derived from an EMBL/GenBank/DDBJ whole genome shotgun (WGS) entry which is preliminary data.</text>
</comment>
<dbReference type="Proteomes" id="UP000249056">
    <property type="component" value="Unassembled WGS sequence"/>
</dbReference>
<dbReference type="Gene3D" id="1.10.510.10">
    <property type="entry name" value="Transferase(Phosphotransferase) domain 1"/>
    <property type="match status" value="1"/>
</dbReference>
<evidence type="ECO:0000256" key="9">
    <source>
        <dbReference type="PIRSR" id="PIRSR630616-3"/>
    </source>
</evidence>
<dbReference type="AlphaFoldDB" id="A0A395IQW9"/>
<keyword evidence="14" id="KW-1185">Reference proteome</keyword>
<dbReference type="PANTHER" id="PTHR24350">
    <property type="entry name" value="SERINE/THREONINE-PROTEIN KINASE IAL-RELATED"/>
    <property type="match status" value="1"/>
</dbReference>
<evidence type="ECO:0000256" key="7">
    <source>
        <dbReference type="PIRSR" id="PIRSR630616-1"/>
    </source>
</evidence>
<evidence type="ECO:0000259" key="11">
    <source>
        <dbReference type="PROSITE" id="PS50006"/>
    </source>
</evidence>
<dbReference type="InterPro" id="IPR000253">
    <property type="entry name" value="FHA_dom"/>
</dbReference>
<keyword evidence="4 8" id="KW-0547">Nucleotide-binding</keyword>
<dbReference type="OrthoDB" id="407410at2759"/>
<evidence type="ECO:0000259" key="12">
    <source>
        <dbReference type="PROSITE" id="PS50011"/>
    </source>
</evidence>
<dbReference type="GO" id="GO:0004674">
    <property type="term" value="F:protein serine/threonine kinase activity"/>
    <property type="evidence" value="ECO:0007669"/>
    <property type="project" value="UniProtKB-KW"/>
</dbReference>
<evidence type="ECO:0000256" key="6">
    <source>
        <dbReference type="ARBA" id="ARBA00022840"/>
    </source>
</evidence>
<feature type="compositionally biased region" description="Polar residues" evidence="10">
    <location>
        <begin position="81"/>
        <end position="107"/>
    </location>
</feature>
<keyword evidence="5" id="KW-0418">Kinase</keyword>
<dbReference type="SMART" id="SM00240">
    <property type="entry name" value="FHA"/>
    <property type="match status" value="1"/>
</dbReference>
<dbReference type="FunFam" id="2.60.200.20:FF:000132">
    <property type="entry name" value="Cell-cycle checkpoint serine-threonine kinase (Eurofung)"/>
    <property type="match status" value="1"/>
</dbReference>
<dbReference type="PROSITE" id="PS50006">
    <property type="entry name" value="FHA_DOMAIN"/>
    <property type="match status" value="1"/>
</dbReference>
<dbReference type="GO" id="GO:0005524">
    <property type="term" value="F:ATP binding"/>
    <property type="evidence" value="ECO:0007669"/>
    <property type="project" value="UniProtKB-KW"/>
</dbReference>
<feature type="compositionally biased region" description="Basic and acidic residues" evidence="10">
    <location>
        <begin position="10"/>
        <end position="35"/>
    </location>
</feature>
<dbReference type="PROSITE" id="PS50011">
    <property type="entry name" value="PROTEIN_KINASE_DOM"/>
    <property type="match status" value="1"/>
</dbReference>
<feature type="domain" description="FHA" evidence="11">
    <location>
        <begin position="180"/>
        <end position="232"/>
    </location>
</feature>
<feature type="active site" description="Proton acceptor" evidence="7">
    <location>
        <position position="377"/>
    </location>
</feature>
<keyword evidence="3" id="KW-0808">Transferase</keyword>